<dbReference type="InterPro" id="IPR012349">
    <property type="entry name" value="Split_barrel_FMN-bd"/>
</dbReference>
<dbReference type="Gene3D" id="2.30.110.10">
    <property type="entry name" value="Electron Transport, Fmn-binding Protein, Chain A"/>
    <property type="match status" value="1"/>
</dbReference>
<comment type="caution">
    <text evidence="8">The sequence shown here is derived from an EMBL/GenBank/DDBJ whole genome shotgun (WGS) entry which is preliminary data.</text>
</comment>
<dbReference type="RefSeq" id="WP_210800957.1">
    <property type="nucleotide sequence ID" value="NZ_JAGQDE010000003.1"/>
</dbReference>
<dbReference type="InterPro" id="IPR023787">
    <property type="entry name" value="T3SS_YcgR"/>
</dbReference>
<evidence type="ECO:0000256" key="2">
    <source>
        <dbReference type="ARBA" id="ARBA00022741"/>
    </source>
</evidence>
<evidence type="ECO:0000313" key="9">
    <source>
        <dbReference type="Proteomes" id="UP000678374"/>
    </source>
</evidence>
<keyword evidence="2 4" id="KW-0547">Nucleotide-binding</keyword>
<comment type="similarity">
    <text evidence="4">Belongs to the YcgR family.</text>
</comment>
<gene>
    <name evidence="4" type="primary">ycgR</name>
    <name evidence="8" type="ORF">KAK06_05715</name>
</gene>
<evidence type="ECO:0000256" key="1">
    <source>
        <dbReference type="ARBA" id="ARBA00022636"/>
    </source>
</evidence>
<organism evidence="8 9">
    <name type="scientific">Ideonella aquatica</name>
    <dbReference type="NCBI Taxonomy" id="2824119"/>
    <lineage>
        <taxon>Bacteria</taxon>
        <taxon>Pseudomonadati</taxon>
        <taxon>Pseudomonadota</taxon>
        <taxon>Betaproteobacteria</taxon>
        <taxon>Burkholderiales</taxon>
        <taxon>Sphaerotilaceae</taxon>
        <taxon>Ideonella</taxon>
    </lineage>
</organism>
<evidence type="ECO:0000259" key="7">
    <source>
        <dbReference type="Pfam" id="PF07317"/>
    </source>
</evidence>
<name>A0A940YS87_9BURK</name>
<keyword evidence="3 4" id="KW-0975">Bacterial flagellum</keyword>
<dbReference type="Pfam" id="PF07317">
    <property type="entry name" value="PilZN"/>
    <property type="match status" value="1"/>
</dbReference>
<keyword evidence="1 4" id="KW-0973">c-di-GMP</keyword>
<dbReference type="AlphaFoldDB" id="A0A940YS87"/>
<dbReference type="GO" id="GO:0035438">
    <property type="term" value="F:cyclic-di-GMP binding"/>
    <property type="evidence" value="ECO:0007669"/>
    <property type="project" value="UniProtKB-UniRule"/>
</dbReference>
<evidence type="ECO:0000259" key="6">
    <source>
        <dbReference type="Pfam" id="PF07238"/>
    </source>
</evidence>
<accession>A0A940YS87</accession>
<evidence type="ECO:0000256" key="5">
    <source>
        <dbReference type="SAM" id="MobiDB-lite"/>
    </source>
</evidence>
<keyword evidence="8" id="KW-0282">Flagellum</keyword>
<comment type="subcellular location">
    <subcellularLocation>
        <location evidence="4">Bacterial flagellum basal body</location>
    </subcellularLocation>
</comment>
<dbReference type="GO" id="GO:0009425">
    <property type="term" value="C:bacterial-type flagellum basal body"/>
    <property type="evidence" value="ECO:0007669"/>
    <property type="project" value="UniProtKB-SubCell"/>
</dbReference>
<keyword evidence="8" id="KW-0966">Cell projection</keyword>
<dbReference type="SUPFAM" id="SSF141371">
    <property type="entry name" value="PilZ domain-like"/>
    <property type="match status" value="1"/>
</dbReference>
<dbReference type="EMBL" id="JAGQDE010000003">
    <property type="protein sequence ID" value="MBQ0958450.1"/>
    <property type="molecule type" value="Genomic_DNA"/>
</dbReference>
<protein>
    <recommendedName>
        <fullName evidence="4">Flagellar brake protein YcgR</fullName>
    </recommendedName>
    <alternativeName>
        <fullName evidence="4">Cyclic di-GMP binding protein YcgR</fullName>
    </alternativeName>
</protein>
<keyword evidence="8" id="KW-0969">Cilium</keyword>
<dbReference type="Proteomes" id="UP000678374">
    <property type="component" value="Unassembled WGS sequence"/>
</dbReference>
<sequence length="253" mass="28231">MYEDTRPADLGDGSPGDAMAEFRVTSPPEVRSLLKSLMDRGIIVNLNASDGSVYGSTLWSVDAEQRRIAFTADLGSPMVQRMVEADEVTAVAYLDKVKLQFEVGGRLLVHGRQACVLQADWPRALYRFQRRNAYRVRTIERMAPHVEFRHPALPEMTLSLRVLDLSVNGCALFLPDNVPPLQPGVTIHAAQLQLEPGQSLALRLHVHHVTAIQPDARGVRLGCEFVALPGDGDRVLQRYIDAIQKRRRMMSLD</sequence>
<reference evidence="8" key="1">
    <citation type="submission" date="2021-04" db="EMBL/GenBank/DDBJ databases">
        <title>The genome sequence of Ideonella sp. 4Y11.</title>
        <authorList>
            <person name="Liu Y."/>
        </authorList>
    </citation>
    <scope>NUCLEOTIDE SEQUENCE</scope>
    <source>
        <strain evidence="8">4Y11</strain>
    </source>
</reference>
<evidence type="ECO:0000313" key="8">
    <source>
        <dbReference type="EMBL" id="MBQ0958450.1"/>
    </source>
</evidence>
<dbReference type="InterPro" id="IPR009875">
    <property type="entry name" value="PilZ_domain"/>
</dbReference>
<proteinExistence type="inferred from homology"/>
<evidence type="ECO:0000256" key="4">
    <source>
        <dbReference type="HAMAP-Rule" id="MF_01457"/>
    </source>
</evidence>
<dbReference type="GO" id="GO:0071945">
    <property type="term" value="P:regulation of bacterial-type flagellum-dependent cell motility by regulation of motor speed"/>
    <property type="evidence" value="ECO:0007669"/>
    <property type="project" value="UniProtKB-UniRule"/>
</dbReference>
<feature type="domain" description="PilZ" evidence="6">
    <location>
        <begin position="129"/>
        <end position="241"/>
    </location>
</feature>
<dbReference type="Pfam" id="PF07238">
    <property type="entry name" value="PilZ"/>
    <property type="match status" value="1"/>
</dbReference>
<comment type="function">
    <text evidence="4">Acts as a flagellar brake, regulating swimming and swarming in a bis-(3'-5') cyclic diguanylic acid (c-di-GMP)-dependent manner. Binds 1 c-di-GMP dimer per subunit. Increasing levels of c-di-GMP lead to decreased motility.</text>
</comment>
<keyword evidence="9" id="KW-1185">Reference proteome</keyword>
<evidence type="ECO:0000256" key="3">
    <source>
        <dbReference type="ARBA" id="ARBA00023143"/>
    </source>
</evidence>
<comment type="subunit">
    <text evidence="4">Monomer. Interacts with the flagellar basal bodies.</text>
</comment>
<feature type="domain" description="Type III secretion system flagellar brake protein YcgR PilZN" evidence="7">
    <location>
        <begin position="22"/>
        <end position="127"/>
    </location>
</feature>
<dbReference type="GO" id="GO:0071973">
    <property type="term" value="P:bacterial-type flagellum-dependent cell motility"/>
    <property type="evidence" value="ECO:0007669"/>
    <property type="project" value="UniProtKB-UniRule"/>
</dbReference>
<dbReference type="InterPro" id="IPR009926">
    <property type="entry name" value="T3SS_YcgR_PilZN"/>
</dbReference>
<dbReference type="Gene3D" id="2.40.10.220">
    <property type="entry name" value="predicted glycosyltransferase like domains"/>
    <property type="match status" value="1"/>
</dbReference>
<dbReference type="HAMAP" id="MF_01457">
    <property type="entry name" value="YcgR"/>
    <property type="match status" value="1"/>
</dbReference>
<feature type="region of interest" description="Disordered" evidence="5">
    <location>
        <begin position="1"/>
        <end position="21"/>
    </location>
</feature>